<dbReference type="InterPro" id="IPR037523">
    <property type="entry name" value="VOC_core"/>
</dbReference>
<reference evidence="3 4" key="1">
    <citation type="journal article" date="2021" name="MBio">
        <title>Poor Competitiveness of Bradyrhizobium in Pigeon Pea Root Colonization in Indian Soils.</title>
        <authorList>
            <person name="Chalasani D."/>
            <person name="Basu A."/>
            <person name="Pullabhotla S.V.S.R.N."/>
            <person name="Jorrin B."/>
            <person name="Neal A.L."/>
            <person name="Poole P.S."/>
            <person name="Podile A.R."/>
            <person name="Tkacz A."/>
        </authorList>
    </citation>
    <scope>NUCLEOTIDE SEQUENCE [LARGE SCALE GENOMIC DNA]</scope>
    <source>
        <strain evidence="3 4">HU56</strain>
    </source>
</reference>
<dbReference type="InterPro" id="IPR029068">
    <property type="entry name" value="Glyas_Bleomycin-R_OHBP_Dase"/>
</dbReference>
<dbReference type="Pfam" id="PF13669">
    <property type="entry name" value="Glyoxalase_4"/>
    <property type="match status" value="1"/>
</dbReference>
<keyword evidence="1" id="KW-0479">Metal-binding</keyword>
<evidence type="ECO:0000256" key="1">
    <source>
        <dbReference type="ARBA" id="ARBA00022723"/>
    </source>
</evidence>
<comment type="caution">
    <text evidence="3">The sequence shown here is derived from an EMBL/GenBank/DDBJ whole genome shotgun (WGS) entry which is preliminary data.</text>
</comment>
<dbReference type="PANTHER" id="PTHR43048">
    <property type="entry name" value="METHYLMALONYL-COA EPIMERASE"/>
    <property type="match status" value="1"/>
</dbReference>
<dbReference type="InterPro" id="IPR051785">
    <property type="entry name" value="MMCE/EMCE_epimerase"/>
</dbReference>
<dbReference type="PANTHER" id="PTHR43048:SF3">
    <property type="entry name" value="METHYLMALONYL-COA EPIMERASE, MITOCHONDRIAL"/>
    <property type="match status" value="1"/>
</dbReference>
<dbReference type="RefSeq" id="WP_220332979.1">
    <property type="nucleotide sequence ID" value="NZ_JAEUAK010000001.1"/>
</dbReference>
<dbReference type="Gene3D" id="3.10.180.10">
    <property type="entry name" value="2,3-Dihydroxybiphenyl 1,2-Dioxygenase, domain 1"/>
    <property type="match status" value="1"/>
</dbReference>
<feature type="domain" description="VOC" evidence="2">
    <location>
        <begin position="10"/>
        <end position="151"/>
    </location>
</feature>
<evidence type="ECO:0000259" key="2">
    <source>
        <dbReference type="PROSITE" id="PS51819"/>
    </source>
</evidence>
<proteinExistence type="predicted"/>
<evidence type="ECO:0000313" key="3">
    <source>
        <dbReference type="EMBL" id="MBW9051470.1"/>
    </source>
</evidence>
<sequence>MDKRLLDEDAVMQICFVTDDVEKSARWFSDLTGKPVPAEGKAADPEEAKAIYDGKPAEVGCRIIMFKFANIDVEFLQPGPEKSAWRDLLEERGPGCHHIAFKTKNLTNRNRYLEDKGHRLLQRGEFDGGHGRYAYYDTVKDLGVMIELLEFNSDMEPQPRREPA</sequence>
<accession>A0ABS7GNF4</accession>
<keyword evidence="4" id="KW-1185">Reference proteome</keyword>
<protein>
    <submittedName>
        <fullName evidence="3">VOC family protein</fullName>
    </submittedName>
</protein>
<gene>
    <name evidence="3" type="ORF">JNB85_03455</name>
</gene>
<dbReference type="PROSITE" id="PS51819">
    <property type="entry name" value="VOC"/>
    <property type="match status" value="1"/>
</dbReference>
<evidence type="ECO:0000313" key="4">
    <source>
        <dbReference type="Proteomes" id="UP000717752"/>
    </source>
</evidence>
<dbReference type="EMBL" id="JAEUAK010000001">
    <property type="protein sequence ID" value="MBW9051470.1"/>
    <property type="molecule type" value="Genomic_DNA"/>
</dbReference>
<organism evidence="3 4">
    <name type="scientific">Rhizobium mesosinicum</name>
    <dbReference type="NCBI Taxonomy" id="335017"/>
    <lineage>
        <taxon>Bacteria</taxon>
        <taxon>Pseudomonadati</taxon>
        <taxon>Pseudomonadota</taxon>
        <taxon>Alphaproteobacteria</taxon>
        <taxon>Hyphomicrobiales</taxon>
        <taxon>Rhizobiaceae</taxon>
        <taxon>Rhizobium/Agrobacterium group</taxon>
        <taxon>Rhizobium</taxon>
    </lineage>
</organism>
<name>A0ABS7GNF4_9HYPH</name>
<dbReference type="Proteomes" id="UP000717752">
    <property type="component" value="Unassembled WGS sequence"/>
</dbReference>
<dbReference type="SUPFAM" id="SSF54593">
    <property type="entry name" value="Glyoxalase/Bleomycin resistance protein/Dihydroxybiphenyl dioxygenase"/>
    <property type="match status" value="1"/>
</dbReference>